<dbReference type="EMBL" id="JASAOG010000341">
    <property type="protein sequence ID" value="KAK0040230.1"/>
    <property type="molecule type" value="Genomic_DNA"/>
</dbReference>
<protein>
    <submittedName>
        <fullName evidence="2">Uncharacterized protein</fullName>
    </submittedName>
</protein>
<accession>A0AAD8ASP2</accession>
<name>A0AAD8ASP2_BIOPF</name>
<feature type="region of interest" description="Disordered" evidence="1">
    <location>
        <begin position="78"/>
        <end position="102"/>
    </location>
</feature>
<feature type="non-terminal residue" evidence="2">
    <location>
        <position position="102"/>
    </location>
</feature>
<gene>
    <name evidence="2" type="ORF">Bpfe_030337</name>
</gene>
<dbReference type="AlphaFoldDB" id="A0AAD8ASP2"/>
<organism evidence="2 3">
    <name type="scientific">Biomphalaria pfeifferi</name>
    <name type="common">Bloodfluke planorb</name>
    <name type="synonym">Freshwater snail</name>
    <dbReference type="NCBI Taxonomy" id="112525"/>
    <lineage>
        <taxon>Eukaryota</taxon>
        <taxon>Metazoa</taxon>
        <taxon>Spiralia</taxon>
        <taxon>Lophotrochozoa</taxon>
        <taxon>Mollusca</taxon>
        <taxon>Gastropoda</taxon>
        <taxon>Heterobranchia</taxon>
        <taxon>Euthyneura</taxon>
        <taxon>Panpulmonata</taxon>
        <taxon>Hygrophila</taxon>
        <taxon>Lymnaeoidea</taxon>
        <taxon>Planorbidae</taxon>
        <taxon>Biomphalaria</taxon>
    </lineage>
</organism>
<proteinExistence type="predicted"/>
<reference evidence="2" key="2">
    <citation type="submission" date="2023-04" db="EMBL/GenBank/DDBJ databases">
        <authorList>
            <person name="Bu L."/>
            <person name="Lu L."/>
            <person name="Laidemitt M.R."/>
            <person name="Zhang S.M."/>
            <person name="Mutuku M."/>
            <person name="Mkoji G."/>
            <person name="Steinauer M."/>
            <person name="Loker E.S."/>
        </authorList>
    </citation>
    <scope>NUCLEOTIDE SEQUENCE</scope>
    <source>
        <strain evidence="2">KasaAsao</strain>
        <tissue evidence="2">Whole Snail</tissue>
    </source>
</reference>
<keyword evidence="3" id="KW-1185">Reference proteome</keyword>
<evidence type="ECO:0000313" key="3">
    <source>
        <dbReference type="Proteomes" id="UP001233172"/>
    </source>
</evidence>
<sequence length="102" mass="11457">MVRSCFDDGQMDHHISFGQCEEEVGRQCQGRTPHLPPTPLKCFLPLQHENNAWSLLKWGGKDGQQGLHRHGCLAVTPSEDNRGHLGQAWHHEASGRPTRGKK</sequence>
<evidence type="ECO:0000256" key="1">
    <source>
        <dbReference type="SAM" id="MobiDB-lite"/>
    </source>
</evidence>
<feature type="compositionally biased region" description="Basic and acidic residues" evidence="1">
    <location>
        <begin position="79"/>
        <end position="94"/>
    </location>
</feature>
<evidence type="ECO:0000313" key="2">
    <source>
        <dbReference type="EMBL" id="KAK0040230.1"/>
    </source>
</evidence>
<reference evidence="2" key="1">
    <citation type="journal article" date="2023" name="PLoS Negl. Trop. Dis.">
        <title>A genome sequence for Biomphalaria pfeifferi, the major vector snail for the human-infecting parasite Schistosoma mansoni.</title>
        <authorList>
            <person name="Bu L."/>
            <person name="Lu L."/>
            <person name="Laidemitt M.R."/>
            <person name="Zhang S.M."/>
            <person name="Mutuku M."/>
            <person name="Mkoji G."/>
            <person name="Steinauer M."/>
            <person name="Loker E.S."/>
        </authorList>
    </citation>
    <scope>NUCLEOTIDE SEQUENCE</scope>
    <source>
        <strain evidence="2">KasaAsao</strain>
    </source>
</reference>
<dbReference type="Proteomes" id="UP001233172">
    <property type="component" value="Unassembled WGS sequence"/>
</dbReference>
<comment type="caution">
    <text evidence="2">The sequence shown here is derived from an EMBL/GenBank/DDBJ whole genome shotgun (WGS) entry which is preliminary data.</text>
</comment>